<evidence type="ECO:0000313" key="2">
    <source>
        <dbReference type="Proteomes" id="UP000887116"/>
    </source>
</evidence>
<proteinExistence type="predicted"/>
<accession>A0A8X6KJ09</accession>
<comment type="caution">
    <text evidence="1">The sequence shown here is derived from an EMBL/GenBank/DDBJ whole genome shotgun (WGS) entry which is preliminary data.</text>
</comment>
<reference evidence="1" key="1">
    <citation type="submission" date="2020-07" db="EMBL/GenBank/DDBJ databases">
        <title>Multicomponent nature underlies the extraordinary mechanical properties of spider dragline silk.</title>
        <authorList>
            <person name="Kono N."/>
            <person name="Nakamura H."/>
            <person name="Mori M."/>
            <person name="Yoshida Y."/>
            <person name="Ohtoshi R."/>
            <person name="Malay A.D."/>
            <person name="Moran D.A.P."/>
            <person name="Tomita M."/>
            <person name="Numata K."/>
            <person name="Arakawa K."/>
        </authorList>
    </citation>
    <scope>NUCLEOTIDE SEQUENCE</scope>
</reference>
<name>A0A8X6KJ09_TRICU</name>
<dbReference type="Proteomes" id="UP000887116">
    <property type="component" value="Unassembled WGS sequence"/>
</dbReference>
<dbReference type="EMBL" id="BMAO01031774">
    <property type="protein sequence ID" value="GFQ77570.1"/>
    <property type="molecule type" value="Genomic_DNA"/>
</dbReference>
<sequence length="78" mass="9529">MHCWNWKRRKKQPIVYPSSKEGILLEIKSLASRQLESFDYFGARYRCVLRHVLLPVCARLWHDFKWKEKDKKESDDSF</sequence>
<gene>
    <name evidence="1" type="ORF">TNCT_405501</name>
</gene>
<protein>
    <submittedName>
        <fullName evidence="1">Uncharacterized protein</fullName>
    </submittedName>
</protein>
<keyword evidence="2" id="KW-1185">Reference proteome</keyword>
<organism evidence="1 2">
    <name type="scientific">Trichonephila clavata</name>
    <name type="common">Joro spider</name>
    <name type="synonym">Nephila clavata</name>
    <dbReference type="NCBI Taxonomy" id="2740835"/>
    <lineage>
        <taxon>Eukaryota</taxon>
        <taxon>Metazoa</taxon>
        <taxon>Ecdysozoa</taxon>
        <taxon>Arthropoda</taxon>
        <taxon>Chelicerata</taxon>
        <taxon>Arachnida</taxon>
        <taxon>Araneae</taxon>
        <taxon>Araneomorphae</taxon>
        <taxon>Entelegynae</taxon>
        <taxon>Araneoidea</taxon>
        <taxon>Nephilidae</taxon>
        <taxon>Trichonephila</taxon>
    </lineage>
</organism>
<evidence type="ECO:0000313" key="1">
    <source>
        <dbReference type="EMBL" id="GFQ77570.1"/>
    </source>
</evidence>
<dbReference type="AlphaFoldDB" id="A0A8X6KJ09"/>